<evidence type="ECO:0000256" key="1">
    <source>
        <dbReference type="ARBA" id="ARBA00000085"/>
    </source>
</evidence>
<feature type="region of interest" description="Disordered" evidence="7">
    <location>
        <begin position="1"/>
        <end position="131"/>
    </location>
</feature>
<dbReference type="CDD" id="cd00082">
    <property type="entry name" value="HisKA"/>
    <property type="match status" value="1"/>
</dbReference>
<dbReference type="PANTHER" id="PTHR43047">
    <property type="entry name" value="TWO-COMPONENT HISTIDINE PROTEIN KINASE"/>
    <property type="match status" value="1"/>
</dbReference>
<dbReference type="InterPro" id="IPR036097">
    <property type="entry name" value="HisK_dim/P_sf"/>
</dbReference>
<dbReference type="InterPro" id="IPR029016">
    <property type="entry name" value="GAF-like_dom_sf"/>
</dbReference>
<protein>
    <recommendedName>
        <fullName evidence="2">histidine kinase</fullName>
        <ecNumber evidence="2">2.7.13.3</ecNumber>
    </recommendedName>
</protein>
<organism evidence="10 11">
    <name type="scientific">Marasmiellus scandens</name>
    <dbReference type="NCBI Taxonomy" id="2682957"/>
    <lineage>
        <taxon>Eukaryota</taxon>
        <taxon>Fungi</taxon>
        <taxon>Dikarya</taxon>
        <taxon>Basidiomycota</taxon>
        <taxon>Agaricomycotina</taxon>
        <taxon>Agaricomycetes</taxon>
        <taxon>Agaricomycetidae</taxon>
        <taxon>Agaricales</taxon>
        <taxon>Marasmiineae</taxon>
        <taxon>Omphalotaceae</taxon>
        <taxon>Marasmiellus</taxon>
    </lineage>
</organism>
<gene>
    <name evidence="10" type="ORF">VKT23_011227</name>
</gene>
<evidence type="ECO:0000256" key="4">
    <source>
        <dbReference type="ARBA" id="ARBA00022679"/>
    </source>
</evidence>
<dbReference type="InterPro" id="IPR005467">
    <property type="entry name" value="His_kinase_dom"/>
</dbReference>
<name>A0ABR1JBG3_9AGAR</name>
<feature type="compositionally biased region" description="Low complexity" evidence="7">
    <location>
        <begin position="441"/>
        <end position="462"/>
    </location>
</feature>
<evidence type="ECO:0000259" key="9">
    <source>
        <dbReference type="PROSITE" id="PS50110"/>
    </source>
</evidence>
<dbReference type="Gene3D" id="3.30.565.10">
    <property type="entry name" value="Histidine kinase-like ATPase, C-terminal domain"/>
    <property type="match status" value="1"/>
</dbReference>
<dbReference type="Pfam" id="PF00072">
    <property type="entry name" value="Response_reg"/>
    <property type="match status" value="1"/>
</dbReference>
<dbReference type="EC" id="2.7.13.3" evidence="2"/>
<feature type="domain" description="Histidine kinase" evidence="8">
    <location>
        <begin position="1339"/>
        <end position="1595"/>
    </location>
</feature>
<dbReference type="Pfam" id="PF00512">
    <property type="entry name" value="HisKA"/>
    <property type="match status" value="1"/>
</dbReference>
<comment type="caution">
    <text evidence="10">The sequence shown here is derived from an EMBL/GenBank/DDBJ whole genome shotgun (WGS) entry which is preliminary data.</text>
</comment>
<comment type="catalytic activity">
    <reaction evidence="1">
        <text>ATP + protein L-histidine = ADP + protein N-phospho-L-histidine.</text>
        <dbReference type="EC" id="2.7.13.3"/>
    </reaction>
</comment>
<dbReference type="InterPro" id="IPR004358">
    <property type="entry name" value="Sig_transdc_His_kin-like_C"/>
</dbReference>
<accession>A0ABR1JBG3</accession>
<reference evidence="10 11" key="1">
    <citation type="submission" date="2024-01" db="EMBL/GenBank/DDBJ databases">
        <title>A draft genome for the cacao thread blight pathogen Marasmiellus scandens.</title>
        <authorList>
            <person name="Baruah I.K."/>
            <person name="Leung J."/>
            <person name="Bukari Y."/>
            <person name="Amoako-Attah I."/>
            <person name="Meinhardt L.W."/>
            <person name="Bailey B.A."/>
            <person name="Cohen S.P."/>
        </authorList>
    </citation>
    <scope>NUCLEOTIDE SEQUENCE [LARGE SCALE GENOMIC DNA]</scope>
    <source>
        <strain evidence="10 11">GH-19</strain>
    </source>
</reference>
<feature type="region of interest" description="Disordered" evidence="7">
    <location>
        <begin position="193"/>
        <end position="234"/>
    </location>
</feature>
<feature type="compositionally biased region" description="Basic and acidic residues" evidence="7">
    <location>
        <begin position="562"/>
        <end position="575"/>
    </location>
</feature>
<feature type="compositionally biased region" description="Low complexity" evidence="7">
    <location>
        <begin position="737"/>
        <end position="751"/>
    </location>
</feature>
<dbReference type="SUPFAM" id="SSF55874">
    <property type="entry name" value="ATPase domain of HSP90 chaperone/DNA topoisomerase II/histidine kinase"/>
    <property type="match status" value="1"/>
</dbReference>
<feature type="compositionally biased region" description="Low complexity" evidence="7">
    <location>
        <begin position="108"/>
        <end position="131"/>
    </location>
</feature>
<feature type="compositionally biased region" description="Basic and acidic residues" evidence="7">
    <location>
        <begin position="1803"/>
        <end position="1818"/>
    </location>
</feature>
<dbReference type="PANTHER" id="PTHR43047:SF72">
    <property type="entry name" value="OSMOSENSING HISTIDINE PROTEIN KINASE SLN1"/>
    <property type="match status" value="1"/>
</dbReference>
<dbReference type="EMBL" id="JBANRG010000024">
    <property type="protein sequence ID" value="KAK7454471.1"/>
    <property type="molecule type" value="Genomic_DNA"/>
</dbReference>
<dbReference type="InterPro" id="IPR036890">
    <property type="entry name" value="HATPase_C_sf"/>
</dbReference>
<dbReference type="InterPro" id="IPR003018">
    <property type="entry name" value="GAF"/>
</dbReference>
<evidence type="ECO:0000256" key="7">
    <source>
        <dbReference type="SAM" id="MobiDB-lite"/>
    </source>
</evidence>
<dbReference type="SUPFAM" id="SSF47384">
    <property type="entry name" value="Homodimeric domain of signal transducing histidine kinase"/>
    <property type="match status" value="1"/>
</dbReference>
<feature type="region of interest" description="Disordered" evidence="7">
    <location>
        <begin position="1139"/>
        <end position="1171"/>
    </location>
</feature>
<feature type="domain" description="Response regulatory" evidence="9">
    <location>
        <begin position="1851"/>
        <end position="1978"/>
    </location>
</feature>
<dbReference type="Gene3D" id="1.10.287.130">
    <property type="match status" value="1"/>
</dbReference>
<dbReference type="SMART" id="SM00388">
    <property type="entry name" value="HisKA"/>
    <property type="match status" value="1"/>
</dbReference>
<dbReference type="InterPro" id="IPR003594">
    <property type="entry name" value="HATPase_dom"/>
</dbReference>
<feature type="modified residue" description="4-aspartylphosphate" evidence="6">
    <location>
        <position position="1901"/>
    </location>
</feature>
<evidence type="ECO:0000256" key="5">
    <source>
        <dbReference type="ARBA" id="ARBA00022777"/>
    </source>
</evidence>
<feature type="region of interest" description="Disordered" evidence="7">
    <location>
        <begin position="721"/>
        <end position="751"/>
    </location>
</feature>
<keyword evidence="5" id="KW-0418">Kinase</keyword>
<dbReference type="Pfam" id="PF02518">
    <property type="entry name" value="HATPase_c"/>
    <property type="match status" value="1"/>
</dbReference>
<feature type="region of interest" description="Disordered" evidence="7">
    <location>
        <begin position="1758"/>
        <end position="1829"/>
    </location>
</feature>
<dbReference type="InterPro" id="IPR003661">
    <property type="entry name" value="HisK_dim/P_dom"/>
</dbReference>
<dbReference type="SMART" id="SM00387">
    <property type="entry name" value="HATPase_c"/>
    <property type="match status" value="1"/>
</dbReference>
<keyword evidence="4" id="KW-0808">Transferase</keyword>
<feature type="compositionally biased region" description="Polar residues" evidence="7">
    <location>
        <begin position="578"/>
        <end position="589"/>
    </location>
</feature>
<dbReference type="Pfam" id="PF01590">
    <property type="entry name" value="GAF"/>
    <property type="match status" value="1"/>
</dbReference>
<feature type="region of interest" description="Disordered" evidence="7">
    <location>
        <begin position="373"/>
        <end position="466"/>
    </location>
</feature>
<evidence type="ECO:0000256" key="3">
    <source>
        <dbReference type="ARBA" id="ARBA00022553"/>
    </source>
</evidence>
<feature type="compositionally biased region" description="Low complexity" evidence="7">
    <location>
        <begin position="282"/>
        <end position="292"/>
    </location>
</feature>
<evidence type="ECO:0000313" key="11">
    <source>
        <dbReference type="Proteomes" id="UP001498398"/>
    </source>
</evidence>
<feature type="compositionally biased region" description="Polar residues" evidence="7">
    <location>
        <begin position="537"/>
        <end position="549"/>
    </location>
</feature>
<feature type="compositionally biased region" description="Polar residues" evidence="7">
    <location>
        <begin position="71"/>
        <end position="84"/>
    </location>
</feature>
<dbReference type="InterPro" id="IPR001789">
    <property type="entry name" value="Sig_transdc_resp-reg_receiver"/>
</dbReference>
<feature type="region of interest" description="Disordered" evidence="7">
    <location>
        <begin position="246"/>
        <end position="319"/>
    </location>
</feature>
<dbReference type="Proteomes" id="UP001498398">
    <property type="component" value="Unassembled WGS sequence"/>
</dbReference>
<dbReference type="PROSITE" id="PS50110">
    <property type="entry name" value="RESPONSE_REGULATORY"/>
    <property type="match status" value="1"/>
</dbReference>
<dbReference type="SMART" id="SM00065">
    <property type="entry name" value="GAF"/>
    <property type="match status" value="1"/>
</dbReference>
<evidence type="ECO:0000313" key="10">
    <source>
        <dbReference type="EMBL" id="KAK7454471.1"/>
    </source>
</evidence>
<keyword evidence="3 6" id="KW-0597">Phosphoprotein</keyword>
<feature type="compositionally biased region" description="Polar residues" evidence="7">
    <location>
        <begin position="216"/>
        <end position="228"/>
    </location>
</feature>
<feature type="region of interest" description="Disordered" evidence="7">
    <location>
        <begin position="508"/>
        <end position="592"/>
    </location>
</feature>
<dbReference type="PROSITE" id="PS50109">
    <property type="entry name" value="HIS_KIN"/>
    <property type="match status" value="1"/>
</dbReference>
<feature type="compositionally biased region" description="Low complexity" evidence="7">
    <location>
        <begin position="373"/>
        <end position="388"/>
    </location>
</feature>
<sequence>MESAPPANPVSDSLQFPVQSTSAAPSDVSSSSKTMSMLQKRARKSSRPSTAPAKEEVILLPSLQVQKRLHSSSGNVATHPMQTLTEDDGSDHSNSRPQSMPPTPLALTDPSTSHSSLSSATESQVNESLASTSLHSSSSSFEIQLPQPLAGSGSLHQFSATSHPYAHSKYNYAKFSYDWGTFISAYSSGRWDPHRTPNPPTHGAAPSYSLGPRSVSLLSETKPKSSGVSHGGQEVDLIGQYYNETEHGRTSHPKLPQDNNSHSHPHPNPYPKSIGSHRFRNSFSAATSSSSSRQGKQPQPHPLESSLSTGSSTINGHNVFGDAKTQKAKADLFLPLPHRLPLTPSGLSPGVGAQPLLSPSPVTAALHSNAFYSNSPHSHSSSSSSPESRLGSGKATPPHIPVHSSTAPPISTSNKLPAFSSKLSHVVSASGPPTSSTSRVPAPSLSSTSTTPYTSSQTSQAPRLQDLPHAPSINAAALRLAGSNVNISPLALPSPEHELTDPMRAVCVTVPGSVPDGDTEPESSLDDGNLSDGVLSEATSGPGSNTSNRETLRLHGRNTSADFRRLFGEKDREFGEGTDSTVTTPGGSTRRTRISTGLKKFWEGMTDVDEPGGVGLQQSRPMTDDPSIGAVVDGILSAGASDHLKGKPKAQQTPSPLITPPVSRKVLNNGGEDDYFTRGREFSAAAYQADQSFAPHVVPPTPDAIGDPFAEVVESRYELSPIDPDTHQLSSSPTPVTPISNNSSTSASSSSIAPVSISAPLLSSYSFPYTYNHGHVLMHPTGAMTVPVPPALVSTTSVDEQVEPDASTTSLPRRINLTRQISAPLPVGSGSRASSGGKMGTGVGMPPQLLPSIEDVEKATFEFGDTAILEARSGSAPPVDQLPSRGLSDPTTPVMKSGLSESMDTSRNENAITIGNLSASLSLGALGSIGSPTTRAAKEEQMFLELGYLIPPNPPDELERRRALYKFNIWNTGSDLNFDRIAHLAKLVFNTKGVFISLLDGNEQWFKSEWGLKMNTYARSQSFCAHAILQREDEPMVILDTHQDWRFARNPHVIDHPRIRFYAGAPLRTQDGYNIGSLAVIDDAPRDEFTPRHRHTLKEFAAIAMREMELWRDKIQLRIRDRIQSSMEQFSRECLEIDMEEQSQSPGHGSANPSPEPSKEQSPKANGLLMPSSMDKVYDRAAKLVQRTLDVEGVIVMDVSHCEVLESMSGEGSVSVVMHHGDPDIQETTSKSLSAEEYAKLNAFFAKYPDGKISEGIVPPSFRQFLPTRIQYALTVPIFNIDKRPFALLCAYNVSDHTRRFLEGHELSYLRAIGVIILSAVLKRRMILADKAKSLFISNISHELRTPLHGILAAAELLGDTDLDHSQSSFLQTVQACGTSLVETVNHVLDFTKLSGNSKAGGVENVIVPTKVDLMQLVEEAVDGCWIGHRARTVLMDDTGIGSVYSPPREDNSTSRKHVETVIEIGNRKEGWFLKCEKGGIRRVLMNVFGNSLKFTSDGFVHVILRQLSSSEGDPPNKAKIELAVLDTGKGISQNFLKNQLFHPFSQENPLQTGTGLGLAIVNSIVTSESVGGKVDVWSEEGVGTEIKITFFAEIPDEPEDIDPPEVPNKPGAQHSVSLIGFDSSHRGVQLLHSVLRTYLIERWGLEICPPEQGYGDIIILNEDISPLKAATERRDASRPFIILSSTRGSPELMSAASEHELIGGFCRFVYKPGGPSRIWTALNLCVQSIKIKSQSSSPHGQYSEGQQREVNNQASVLNGPLTPAIPPRRNSEDKSTFHVRPTIGPRANTVHPTSASSWKMSVLHEKDEKDEKDKETPDPDTVEPTITVGAGGTLLKSSVGTLQPKEQKIKILVVEDNTILRNLLVKWLKSKGYDFRDAVDGRDGVNVYSKEGPFDVVLLDLSMPVLDGIGATAEIRQIETDFSTQRDESHGRHSRILALTGMSSLEDKRRAFEAGVDGYLVKPVAFKTLDEMFHKLGIS</sequence>
<feature type="compositionally biased region" description="Polar residues" evidence="7">
    <location>
        <begin position="305"/>
        <end position="316"/>
    </location>
</feature>
<dbReference type="PRINTS" id="PR00344">
    <property type="entry name" value="BCTRLSENSOR"/>
</dbReference>
<feature type="region of interest" description="Disordered" evidence="7">
    <location>
        <begin position="874"/>
        <end position="905"/>
    </location>
</feature>
<dbReference type="SUPFAM" id="SSF55781">
    <property type="entry name" value="GAF domain-like"/>
    <property type="match status" value="1"/>
</dbReference>
<dbReference type="Gene3D" id="3.40.50.2300">
    <property type="match status" value="1"/>
</dbReference>
<dbReference type="InterPro" id="IPR011006">
    <property type="entry name" value="CheY-like_superfamily"/>
</dbReference>
<proteinExistence type="predicted"/>
<keyword evidence="11" id="KW-1185">Reference proteome</keyword>
<dbReference type="Gene3D" id="3.30.450.40">
    <property type="match status" value="1"/>
</dbReference>
<dbReference type="CDD" id="cd17546">
    <property type="entry name" value="REC_hyHK_CKI1_RcsC-like"/>
    <property type="match status" value="1"/>
</dbReference>
<feature type="compositionally biased region" description="Low complexity" evidence="7">
    <location>
        <begin position="20"/>
        <end position="36"/>
    </location>
</feature>
<evidence type="ECO:0000259" key="8">
    <source>
        <dbReference type="PROSITE" id="PS50109"/>
    </source>
</evidence>
<dbReference type="SMART" id="SM00448">
    <property type="entry name" value="REC"/>
    <property type="match status" value="1"/>
</dbReference>
<feature type="region of interest" description="Disordered" evidence="7">
    <location>
        <begin position="643"/>
        <end position="668"/>
    </location>
</feature>
<evidence type="ECO:0000256" key="6">
    <source>
        <dbReference type="PROSITE-ProRule" id="PRU00169"/>
    </source>
</evidence>
<evidence type="ECO:0000256" key="2">
    <source>
        <dbReference type="ARBA" id="ARBA00012438"/>
    </source>
</evidence>
<feature type="compositionally biased region" description="Polar residues" evidence="7">
    <location>
        <begin position="1791"/>
        <end position="1800"/>
    </location>
</feature>
<dbReference type="SUPFAM" id="SSF52172">
    <property type="entry name" value="CheY-like"/>
    <property type="match status" value="1"/>
</dbReference>
<feature type="compositionally biased region" description="Polar residues" evidence="7">
    <location>
        <begin position="10"/>
        <end position="19"/>
    </location>
</feature>
<feature type="compositionally biased region" description="Polar residues" evidence="7">
    <location>
        <begin position="403"/>
        <end position="415"/>
    </location>
</feature>